<feature type="domain" description="CBM21" evidence="1">
    <location>
        <begin position="128"/>
        <end position="236"/>
    </location>
</feature>
<dbReference type="InterPro" id="IPR005036">
    <property type="entry name" value="CBM21_dom"/>
</dbReference>
<dbReference type="GO" id="GO:0005979">
    <property type="term" value="P:regulation of glycogen biosynthetic process"/>
    <property type="evidence" value="ECO:0007669"/>
    <property type="project" value="TreeGrafter"/>
</dbReference>
<sequence>STGSTSNLFFSMPMSVFVMTFRLITWDGNEAIDAEVIGGIRPRSSPLPRRRSSSDLKDCELELTPSSSRRVSFADALGQNLVNVKEFDSWDITIPLNFDALEGEKEVEEYYLSSLYTPPPSQEAMVLRVQEQKLELESIELLRGTTILRGVVRVLNVSFDKMVYIRTSLDAWVTHFDLLAEFIPGSSNGDTDCFSFKLTLVPPFGEKGARVDFCLRYETPVGTFWANNSDRNYVMFCHQKVKELKDKAQKYENGRRKSILKMTSVNISESESGALEDDHQKLLVSNTCSIWISELLQMTHVSMVFLQHTLL</sequence>
<dbReference type="CDD" id="cd22255">
    <property type="entry name" value="PBD_PPP1R3A"/>
    <property type="match status" value="1"/>
</dbReference>
<evidence type="ECO:0000259" key="1">
    <source>
        <dbReference type="PROSITE" id="PS51159"/>
    </source>
</evidence>
<evidence type="ECO:0000313" key="2">
    <source>
        <dbReference type="Ensembl" id="ENSOTSP00005112260.1"/>
    </source>
</evidence>
<protein>
    <recommendedName>
        <fullName evidence="1">CBM21 domain-containing protein</fullName>
    </recommendedName>
</protein>
<accession>A0AAZ3P6W1</accession>
<proteinExistence type="predicted"/>
<dbReference type="Proteomes" id="UP000694402">
    <property type="component" value="Unassembled WGS sequence"/>
</dbReference>
<dbReference type="Gene3D" id="2.60.40.2440">
    <property type="entry name" value="Carbohydrate binding type-21 domain"/>
    <property type="match status" value="1"/>
</dbReference>
<name>A0AAZ3P6W1_ONCTS</name>
<organism evidence="2 3">
    <name type="scientific">Oncorhynchus tshawytscha</name>
    <name type="common">Chinook salmon</name>
    <name type="synonym">Salmo tshawytscha</name>
    <dbReference type="NCBI Taxonomy" id="74940"/>
    <lineage>
        <taxon>Eukaryota</taxon>
        <taxon>Metazoa</taxon>
        <taxon>Chordata</taxon>
        <taxon>Craniata</taxon>
        <taxon>Vertebrata</taxon>
        <taxon>Euteleostomi</taxon>
        <taxon>Actinopterygii</taxon>
        <taxon>Neopterygii</taxon>
        <taxon>Teleostei</taxon>
        <taxon>Protacanthopterygii</taxon>
        <taxon>Salmoniformes</taxon>
        <taxon>Salmonidae</taxon>
        <taxon>Salmoninae</taxon>
        <taxon>Oncorhynchus</taxon>
    </lineage>
</organism>
<dbReference type="PROSITE" id="PS51159">
    <property type="entry name" value="CBM21"/>
    <property type="match status" value="1"/>
</dbReference>
<dbReference type="GeneTree" id="ENSGT00940000157682"/>
<dbReference type="Ensembl" id="ENSOTST00005144596.1">
    <property type="protein sequence ID" value="ENSOTSP00005112260.1"/>
    <property type="gene ID" value="ENSOTSG00005049157.1"/>
</dbReference>
<dbReference type="PANTHER" id="PTHR12307">
    <property type="entry name" value="PROTEIN PHOSPHATASE 1 REGULATORY SUBUNIT"/>
    <property type="match status" value="1"/>
</dbReference>
<dbReference type="InterPro" id="IPR038175">
    <property type="entry name" value="CBM21_dom_sf"/>
</dbReference>
<dbReference type="GO" id="GO:0000164">
    <property type="term" value="C:protein phosphatase type 1 complex"/>
    <property type="evidence" value="ECO:0007669"/>
    <property type="project" value="TreeGrafter"/>
</dbReference>
<reference evidence="2" key="3">
    <citation type="submission" date="2025-09" db="UniProtKB">
        <authorList>
            <consortium name="Ensembl"/>
        </authorList>
    </citation>
    <scope>IDENTIFICATION</scope>
</reference>
<dbReference type="PANTHER" id="PTHR12307:SF2">
    <property type="entry name" value="PROTEIN PHOSPHATASE 1 REGULATORY SUBUNIT 3A"/>
    <property type="match status" value="1"/>
</dbReference>
<dbReference type="InterPro" id="IPR050782">
    <property type="entry name" value="PP1_regulatory_subunit_3"/>
</dbReference>
<keyword evidence="3" id="KW-1185">Reference proteome</keyword>
<dbReference type="AlphaFoldDB" id="A0AAZ3P6W1"/>
<dbReference type="GO" id="GO:0008157">
    <property type="term" value="F:protein phosphatase 1 binding"/>
    <property type="evidence" value="ECO:0007669"/>
    <property type="project" value="TreeGrafter"/>
</dbReference>
<reference evidence="3" key="1">
    <citation type="journal article" date="2018" name="PLoS ONE">
        <title>Chinook salmon (Oncorhynchus tshawytscha) genome and transcriptome.</title>
        <authorList>
            <person name="Christensen K.A."/>
            <person name="Leong J.S."/>
            <person name="Sakhrani D."/>
            <person name="Biagi C.A."/>
            <person name="Minkley D.R."/>
            <person name="Withler R.E."/>
            <person name="Rondeau E.B."/>
            <person name="Koop B.F."/>
            <person name="Devlin R.H."/>
        </authorList>
    </citation>
    <scope>NUCLEOTIDE SEQUENCE [LARGE SCALE GENOMIC DNA]</scope>
</reference>
<dbReference type="Pfam" id="PF03370">
    <property type="entry name" value="CBM_21"/>
    <property type="match status" value="1"/>
</dbReference>
<reference evidence="2" key="2">
    <citation type="submission" date="2025-08" db="UniProtKB">
        <authorList>
            <consortium name="Ensembl"/>
        </authorList>
    </citation>
    <scope>IDENTIFICATION</scope>
</reference>
<evidence type="ECO:0000313" key="3">
    <source>
        <dbReference type="Proteomes" id="UP000694402"/>
    </source>
</evidence>
<dbReference type="GO" id="GO:2001069">
    <property type="term" value="F:glycogen binding"/>
    <property type="evidence" value="ECO:0007669"/>
    <property type="project" value="TreeGrafter"/>
</dbReference>